<dbReference type="EMBL" id="BSYO01000012">
    <property type="protein sequence ID" value="GMH12913.1"/>
    <property type="molecule type" value="Genomic_DNA"/>
</dbReference>
<evidence type="ECO:0000313" key="1">
    <source>
        <dbReference type="EMBL" id="GMH12913.1"/>
    </source>
</evidence>
<keyword evidence="2" id="KW-1185">Reference proteome</keyword>
<name>A0AAD3XQ53_NEPGR</name>
<reference evidence="1" key="1">
    <citation type="submission" date="2023-05" db="EMBL/GenBank/DDBJ databases">
        <title>Nepenthes gracilis genome sequencing.</title>
        <authorList>
            <person name="Fukushima K."/>
        </authorList>
    </citation>
    <scope>NUCLEOTIDE SEQUENCE</scope>
    <source>
        <strain evidence="1">SING2019-196</strain>
    </source>
</reference>
<dbReference type="AlphaFoldDB" id="A0AAD3XQ53"/>
<gene>
    <name evidence="1" type="ORF">Nepgr_014754</name>
</gene>
<proteinExistence type="predicted"/>
<protein>
    <submittedName>
        <fullName evidence="1">Uncharacterized protein</fullName>
    </submittedName>
</protein>
<accession>A0AAD3XQ53</accession>
<dbReference type="Proteomes" id="UP001279734">
    <property type="component" value="Unassembled WGS sequence"/>
</dbReference>
<evidence type="ECO:0000313" key="2">
    <source>
        <dbReference type="Proteomes" id="UP001279734"/>
    </source>
</evidence>
<organism evidence="1 2">
    <name type="scientific">Nepenthes gracilis</name>
    <name type="common">Slender pitcher plant</name>
    <dbReference type="NCBI Taxonomy" id="150966"/>
    <lineage>
        <taxon>Eukaryota</taxon>
        <taxon>Viridiplantae</taxon>
        <taxon>Streptophyta</taxon>
        <taxon>Embryophyta</taxon>
        <taxon>Tracheophyta</taxon>
        <taxon>Spermatophyta</taxon>
        <taxon>Magnoliopsida</taxon>
        <taxon>eudicotyledons</taxon>
        <taxon>Gunneridae</taxon>
        <taxon>Pentapetalae</taxon>
        <taxon>Caryophyllales</taxon>
        <taxon>Nepenthaceae</taxon>
        <taxon>Nepenthes</taxon>
    </lineage>
</organism>
<sequence>MLRVNASVGFVLWVFLPLVPRDLPRLRDDVALNTASSRLPSGEWVWWLLATCGAVIWANVKPCTAFSSFVVNASASALDLHSCELLLAKCALSWQCYIPVKFQWDD</sequence>
<comment type="caution">
    <text evidence="1">The sequence shown here is derived from an EMBL/GenBank/DDBJ whole genome shotgun (WGS) entry which is preliminary data.</text>
</comment>